<dbReference type="AlphaFoldDB" id="A0A1W2CPZ4"/>
<organism evidence="19 20">
    <name type="scientific">Papillibacter cinnamivorans DSM 12816</name>
    <dbReference type="NCBI Taxonomy" id="1122930"/>
    <lineage>
        <taxon>Bacteria</taxon>
        <taxon>Bacillati</taxon>
        <taxon>Bacillota</taxon>
        <taxon>Clostridia</taxon>
        <taxon>Eubacteriales</taxon>
        <taxon>Oscillospiraceae</taxon>
        <taxon>Papillibacter</taxon>
    </lineage>
</organism>
<evidence type="ECO:0000256" key="2">
    <source>
        <dbReference type="ARBA" id="ARBA00002988"/>
    </source>
</evidence>
<dbReference type="PIRSF" id="PIRSF000854">
    <property type="entry name" value="PEP_synthase"/>
    <property type="match status" value="1"/>
</dbReference>
<dbReference type="SUPFAM" id="SSF51621">
    <property type="entry name" value="Phosphoenolpyruvate/pyruvate domain"/>
    <property type="match status" value="1"/>
</dbReference>
<dbReference type="GO" id="GO:0005524">
    <property type="term" value="F:ATP binding"/>
    <property type="evidence" value="ECO:0007669"/>
    <property type="project" value="UniProtKB-KW"/>
</dbReference>
<dbReference type="PANTHER" id="PTHR43030:SF1">
    <property type="entry name" value="PHOSPHOENOLPYRUVATE SYNTHASE"/>
    <property type="match status" value="1"/>
</dbReference>
<dbReference type="InterPro" id="IPR040442">
    <property type="entry name" value="Pyrv_kinase-like_dom_sf"/>
</dbReference>
<keyword evidence="20" id="KW-1185">Reference proteome</keyword>
<keyword evidence="8 15" id="KW-0479">Metal-binding</keyword>
<keyword evidence="19" id="KW-0670">Pyruvate</keyword>
<feature type="domain" description="PEP-utilising enzyme C-terminal" evidence="18">
    <location>
        <begin position="526"/>
        <end position="832"/>
    </location>
</feature>
<accession>A0A1W2CPZ4</accession>
<proteinExistence type="inferred from homology"/>
<dbReference type="Gene3D" id="3.20.20.60">
    <property type="entry name" value="Phosphoenolpyruvate-binding domains"/>
    <property type="match status" value="1"/>
</dbReference>
<evidence type="ECO:0000256" key="11">
    <source>
        <dbReference type="ARBA" id="ARBA00022840"/>
    </source>
</evidence>
<dbReference type="Pfam" id="PF00391">
    <property type="entry name" value="PEP-utilizers"/>
    <property type="match status" value="1"/>
</dbReference>
<evidence type="ECO:0000313" key="19">
    <source>
        <dbReference type="EMBL" id="SMC86932.1"/>
    </source>
</evidence>
<dbReference type="InterPro" id="IPR008279">
    <property type="entry name" value="PEP-util_enz_mobile_dom"/>
</dbReference>
<keyword evidence="7 15" id="KW-0808">Transferase</keyword>
<dbReference type="SUPFAM" id="SSF56059">
    <property type="entry name" value="Glutathione synthetase ATP-binding domain-like"/>
    <property type="match status" value="1"/>
</dbReference>
<protein>
    <recommendedName>
        <fullName evidence="6 15">Phosphoenolpyruvate synthase</fullName>
        <shortName evidence="15">PEP synthase</shortName>
        <ecNumber evidence="5 15">2.7.9.2</ecNumber>
    </recommendedName>
    <alternativeName>
        <fullName evidence="13 15">Pyruvate, water dikinase</fullName>
    </alternativeName>
</protein>
<evidence type="ECO:0000256" key="5">
    <source>
        <dbReference type="ARBA" id="ARBA00011996"/>
    </source>
</evidence>
<dbReference type="EMBL" id="FWXW01000011">
    <property type="protein sequence ID" value="SMC86932.1"/>
    <property type="molecule type" value="Genomic_DNA"/>
</dbReference>
<evidence type="ECO:0000259" key="17">
    <source>
        <dbReference type="Pfam" id="PF01326"/>
    </source>
</evidence>
<keyword evidence="9 15" id="KW-0547">Nucleotide-binding</keyword>
<evidence type="ECO:0000256" key="14">
    <source>
        <dbReference type="ARBA" id="ARBA00047700"/>
    </source>
</evidence>
<gene>
    <name evidence="19" type="ORF">SAMN02745168_0152</name>
</gene>
<dbReference type="InterPro" id="IPR002192">
    <property type="entry name" value="PPDK_AMP/ATP-bd"/>
</dbReference>
<dbReference type="FunFam" id="3.30.470.20:FF:000017">
    <property type="entry name" value="Phosphoenolpyruvate synthase"/>
    <property type="match status" value="1"/>
</dbReference>
<dbReference type="GO" id="GO:0008986">
    <property type="term" value="F:pyruvate, water dikinase activity"/>
    <property type="evidence" value="ECO:0007669"/>
    <property type="project" value="UniProtKB-EC"/>
</dbReference>
<dbReference type="NCBIfam" id="NF005057">
    <property type="entry name" value="PRK06464.1"/>
    <property type="match status" value="1"/>
</dbReference>
<dbReference type="UniPathway" id="UPA00138"/>
<dbReference type="EC" id="2.7.9.2" evidence="5 15"/>
<comment type="pathway">
    <text evidence="3 15">Carbohydrate biosynthesis; gluconeogenesis.</text>
</comment>
<feature type="domain" description="PEP-utilising enzyme mobile" evidence="16">
    <location>
        <begin position="432"/>
        <end position="501"/>
    </location>
</feature>
<keyword evidence="11 15" id="KW-0067">ATP-binding</keyword>
<keyword evidence="10 15" id="KW-0418">Kinase</keyword>
<dbReference type="InterPro" id="IPR036637">
    <property type="entry name" value="Phosphohistidine_dom_sf"/>
</dbReference>
<dbReference type="PANTHER" id="PTHR43030">
    <property type="entry name" value="PHOSPHOENOLPYRUVATE SYNTHASE"/>
    <property type="match status" value="1"/>
</dbReference>
<evidence type="ECO:0000256" key="9">
    <source>
        <dbReference type="ARBA" id="ARBA00022741"/>
    </source>
</evidence>
<comment type="cofactor">
    <cofactor evidence="1 15">
        <name>Mg(2+)</name>
        <dbReference type="ChEBI" id="CHEBI:18420"/>
    </cofactor>
</comment>
<dbReference type="PROSITE" id="PS00742">
    <property type="entry name" value="PEP_ENZYMES_2"/>
    <property type="match status" value="1"/>
</dbReference>
<dbReference type="GO" id="GO:0046872">
    <property type="term" value="F:metal ion binding"/>
    <property type="evidence" value="ECO:0007669"/>
    <property type="project" value="UniProtKB-KW"/>
</dbReference>
<evidence type="ECO:0000256" key="13">
    <source>
        <dbReference type="ARBA" id="ARBA00033470"/>
    </source>
</evidence>
<dbReference type="Pfam" id="PF01326">
    <property type="entry name" value="PPDK_N"/>
    <property type="match status" value="1"/>
</dbReference>
<name>A0A1W2CPZ4_9FIRM</name>
<dbReference type="InterPro" id="IPR015813">
    <property type="entry name" value="Pyrv/PenolPyrv_kinase-like_dom"/>
</dbReference>
<evidence type="ECO:0000259" key="18">
    <source>
        <dbReference type="Pfam" id="PF02896"/>
    </source>
</evidence>
<dbReference type="InterPro" id="IPR006319">
    <property type="entry name" value="PEP_synth"/>
</dbReference>
<dbReference type="InterPro" id="IPR018274">
    <property type="entry name" value="PEP_util_AS"/>
</dbReference>
<evidence type="ECO:0000256" key="15">
    <source>
        <dbReference type="PIRNR" id="PIRNR000854"/>
    </source>
</evidence>
<evidence type="ECO:0000256" key="12">
    <source>
        <dbReference type="ARBA" id="ARBA00022842"/>
    </source>
</evidence>
<evidence type="ECO:0000256" key="10">
    <source>
        <dbReference type="ARBA" id="ARBA00022777"/>
    </source>
</evidence>
<evidence type="ECO:0000256" key="8">
    <source>
        <dbReference type="ARBA" id="ARBA00022723"/>
    </source>
</evidence>
<dbReference type="Gene3D" id="3.50.30.10">
    <property type="entry name" value="Phosphohistidine domain"/>
    <property type="match status" value="1"/>
</dbReference>
<evidence type="ECO:0000256" key="6">
    <source>
        <dbReference type="ARBA" id="ARBA00021623"/>
    </source>
</evidence>
<comment type="catalytic activity">
    <reaction evidence="14 15">
        <text>pyruvate + ATP + H2O = phosphoenolpyruvate + AMP + phosphate + 2 H(+)</text>
        <dbReference type="Rhea" id="RHEA:11364"/>
        <dbReference type="ChEBI" id="CHEBI:15361"/>
        <dbReference type="ChEBI" id="CHEBI:15377"/>
        <dbReference type="ChEBI" id="CHEBI:15378"/>
        <dbReference type="ChEBI" id="CHEBI:30616"/>
        <dbReference type="ChEBI" id="CHEBI:43474"/>
        <dbReference type="ChEBI" id="CHEBI:58702"/>
        <dbReference type="ChEBI" id="CHEBI:456215"/>
        <dbReference type="EC" id="2.7.9.2"/>
    </reaction>
</comment>
<dbReference type="Gene3D" id="3.30.470.20">
    <property type="entry name" value="ATP-grasp fold, B domain"/>
    <property type="match status" value="1"/>
</dbReference>
<keyword evidence="12 15" id="KW-0460">Magnesium</keyword>
<dbReference type="InterPro" id="IPR023151">
    <property type="entry name" value="PEP_util_CS"/>
</dbReference>
<dbReference type="SUPFAM" id="SSF52009">
    <property type="entry name" value="Phosphohistidine domain"/>
    <property type="match status" value="1"/>
</dbReference>
<sequence>MNCDIMTESSRQLAAKTAYLLLIITTVRLSAAEGVVIMIKQDAKYIRWFEEIGIGDIPKVGGKNASLGEMYRELTARGVKVPNGFAITADAYWKTVEAGGIQDALRKTMEGLDKTNVSDLAVRGKQARELILKAGIPEPVWKEIREAYARLCEFYGGETDVAVRSSATAEDLPNASFAGQQETYLNIRGESALRHACSMCFSSLFTDRAISYRIDNHFDHFDVALSIGIMKMVRSDLATSGVMFTIDTETGFKNAVFITGSYGLGETIVQGAVNPDEYYVFKPTFREGYRSIVRKELGEKRIKMVYSEAGADSPTRMVDVPENDRKRFCLSDDDVLKLAGYALIIEDHYSGHAGKDRPMDIEWAKDGGSGELFIVQARPETVQSARSLDVLQTYRLEGTGPILTTGKSVGEKIGSGKARVIRDLSQLSTFIPGEILVSDTTTPDWEPVMKTASAIVTNRGGRTCHAAIISRELGIPAVVGTENATETIKTGEDITVSCAEGDTGKVYSGKIPFHVDTISLKGLKRPRTKIMMNVGNPDQAFSNSMIPNDGVGLARMEFIIGSYIQVHPMALVHPEQVQDPEVKKKIEDLTFGYISKEEYFVEKLASGVGTIAAAFYPKPVVVRMSDFKTNEYASLVGGKYFEPEEENPMIGFRGASRYYDDRYKEGFALECRAMKRVREEMGLTNLILMIPFCRRVAEAKRVLDEMAKNGLKRGENGLEVYVMCEIPNNVISIDAFSQVFDGFSIGSNDLTQLTLGVDRDSALVAHDFDERDPGVLQMVSMSIQGAKRNHRHSGLCGQAPSDYPEFAEFLVKEGIDSMSLNPDSIMKITLTVLDMEKKLAGESKKKPSRQAVKK</sequence>
<dbReference type="Gene3D" id="3.30.1490.20">
    <property type="entry name" value="ATP-grasp fold, A domain"/>
    <property type="match status" value="1"/>
</dbReference>
<dbReference type="InterPro" id="IPR000121">
    <property type="entry name" value="PEP_util_C"/>
</dbReference>
<comment type="function">
    <text evidence="2 15">Catalyzes the phosphorylation of pyruvate to phosphoenolpyruvate.</text>
</comment>
<dbReference type="GO" id="GO:0006094">
    <property type="term" value="P:gluconeogenesis"/>
    <property type="evidence" value="ECO:0007669"/>
    <property type="project" value="UniProtKB-UniPathway"/>
</dbReference>
<dbReference type="PROSITE" id="PS00370">
    <property type="entry name" value="PEP_ENZYMES_PHOS_SITE"/>
    <property type="match status" value="1"/>
</dbReference>
<dbReference type="NCBIfam" id="TIGR01418">
    <property type="entry name" value="PEP_synth"/>
    <property type="match status" value="1"/>
</dbReference>
<evidence type="ECO:0000256" key="7">
    <source>
        <dbReference type="ARBA" id="ARBA00022679"/>
    </source>
</evidence>
<evidence type="ECO:0000259" key="16">
    <source>
        <dbReference type="Pfam" id="PF00391"/>
    </source>
</evidence>
<dbReference type="STRING" id="1122930.SAMN02745168_0152"/>
<comment type="similarity">
    <text evidence="4 15">Belongs to the PEP-utilizing enzyme family.</text>
</comment>
<dbReference type="Pfam" id="PF02896">
    <property type="entry name" value="PEP-utilizers_C"/>
    <property type="match status" value="1"/>
</dbReference>
<evidence type="ECO:0000256" key="4">
    <source>
        <dbReference type="ARBA" id="ARBA00007837"/>
    </source>
</evidence>
<dbReference type="InterPro" id="IPR013815">
    <property type="entry name" value="ATP_grasp_subdomain_1"/>
</dbReference>
<dbReference type="Proteomes" id="UP000192790">
    <property type="component" value="Unassembled WGS sequence"/>
</dbReference>
<dbReference type="FunFam" id="3.30.1490.20:FF:000010">
    <property type="entry name" value="Phosphoenolpyruvate synthase"/>
    <property type="match status" value="1"/>
</dbReference>
<dbReference type="FunFam" id="3.50.30.10:FF:000002">
    <property type="entry name" value="Phosphoenolpyruvate synthase"/>
    <property type="match status" value="1"/>
</dbReference>
<evidence type="ECO:0000256" key="1">
    <source>
        <dbReference type="ARBA" id="ARBA00001946"/>
    </source>
</evidence>
<feature type="domain" description="Pyruvate phosphate dikinase AMP/ATP-binding" evidence="17">
    <location>
        <begin position="58"/>
        <end position="387"/>
    </location>
</feature>
<evidence type="ECO:0000313" key="20">
    <source>
        <dbReference type="Proteomes" id="UP000192790"/>
    </source>
</evidence>
<reference evidence="19 20" key="1">
    <citation type="submission" date="2017-04" db="EMBL/GenBank/DDBJ databases">
        <authorList>
            <person name="Afonso C.L."/>
            <person name="Miller P.J."/>
            <person name="Scott M.A."/>
            <person name="Spackman E."/>
            <person name="Goraichik I."/>
            <person name="Dimitrov K.M."/>
            <person name="Suarez D.L."/>
            <person name="Swayne D.E."/>
        </authorList>
    </citation>
    <scope>NUCLEOTIDE SEQUENCE [LARGE SCALE GENOMIC DNA]</scope>
    <source>
        <strain evidence="19 20">DSM 12816</strain>
    </source>
</reference>
<evidence type="ECO:0000256" key="3">
    <source>
        <dbReference type="ARBA" id="ARBA00004742"/>
    </source>
</evidence>